<dbReference type="EMBL" id="LAQL01000008">
    <property type="protein sequence ID" value="KLN60141.1"/>
    <property type="molecule type" value="Genomic_DNA"/>
</dbReference>
<gene>
    <name evidence="3" type="ORF">WH96_13195</name>
</gene>
<name>A0A0H2MD61_9PROT</name>
<dbReference type="OrthoDB" id="8477926at2"/>
<sequence length="273" mass="30700">MSLVLFVTLGGKEATSMSVRFASILLSIIILSFPAKAEKLVLACNEWKPLVDATQKNQGLFVDILKTAGKRVGYDIEHQILPWNRLVTLTKIGGIDGISCSTFVAEHQSWITYTQQAFWVTEVGLFVRKDSNIKLNQLIDLKKHTFGALKGGSYTKVLQGLIDEDIKLIPYPREINGMKMLIEKRFDILFTGNVLGNYILQTENLDQADTVVYLETLFLEDIHPAISTTRIDATLITERLSKGYKLIKADGTLEALFKKHNLYPTSYNVKLTN</sequence>
<keyword evidence="4" id="KW-1185">Reference proteome</keyword>
<evidence type="ECO:0000256" key="1">
    <source>
        <dbReference type="ARBA" id="ARBA00022729"/>
    </source>
</evidence>
<dbReference type="PANTHER" id="PTHR35936:SF25">
    <property type="entry name" value="ABC TRANSPORTER SUBSTRATE-BINDING PROTEIN"/>
    <property type="match status" value="1"/>
</dbReference>
<dbReference type="Pfam" id="PF00497">
    <property type="entry name" value="SBP_bac_3"/>
    <property type="match status" value="1"/>
</dbReference>
<dbReference type="Gene3D" id="3.40.190.10">
    <property type="entry name" value="Periplasmic binding protein-like II"/>
    <property type="match status" value="2"/>
</dbReference>
<comment type="caution">
    <text evidence="3">The sequence shown here is derived from an EMBL/GenBank/DDBJ whole genome shotgun (WGS) entry which is preliminary data.</text>
</comment>
<feature type="domain" description="Solute-binding protein family 3/N-terminal" evidence="2">
    <location>
        <begin position="47"/>
        <end position="260"/>
    </location>
</feature>
<evidence type="ECO:0000313" key="4">
    <source>
        <dbReference type="Proteomes" id="UP000035444"/>
    </source>
</evidence>
<proteinExistence type="predicted"/>
<dbReference type="PANTHER" id="PTHR35936">
    <property type="entry name" value="MEMBRANE-BOUND LYTIC MUREIN TRANSGLYCOSYLASE F"/>
    <property type="match status" value="1"/>
</dbReference>
<dbReference type="STRING" id="1489064.WH96_13195"/>
<accession>A0A0H2MD61</accession>
<protein>
    <recommendedName>
        <fullName evidence="2">Solute-binding protein family 3/N-terminal domain-containing protein</fullName>
    </recommendedName>
</protein>
<dbReference type="Proteomes" id="UP000035444">
    <property type="component" value="Unassembled WGS sequence"/>
</dbReference>
<keyword evidence="1" id="KW-0732">Signal</keyword>
<evidence type="ECO:0000259" key="2">
    <source>
        <dbReference type="Pfam" id="PF00497"/>
    </source>
</evidence>
<dbReference type="InterPro" id="IPR001638">
    <property type="entry name" value="Solute-binding_3/MltF_N"/>
</dbReference>
<evidence type="ECO:0000313" key="3">
    <source>
        <dbReference type="EMBL" id="KLN60141.1"/>
    </source>
</evidence>
<dbReference type="SUPFAM" id="SSF53850">
    <property type="entry name" value="Periplasmic binding protein-like II"/>
    <property type="match status" value="1"/>
</dbReference>
<organism evidence="3 4">
    <name type="scientific">Kiloniella spongiae</name>
    <dbReference type="NCBI Taxonomy" id="1489064"/>
    <lineage>
        <taxon>Bacteria</taxon>
        <taxon>Pseudomonadati</taxon>
        <taxon>Pseudomonadota</taxon>
        <taxon>Alphaproteobacteria</taxon>
        <taxon>Rhodospirillales</taxon>
        <taxon>Kiloniellaceae</taxon>
        <taxon>Kiloniella</taxon>
    </lineage>
</organism>
<dbReference type="AlphaFoldDB" id="A0A0H2MD61"/>
<reference evidence="3 4" key="1">
    <citation type="submission" date="2015-03" db="EMBL/GenBank/DDBJ databases">
        <title>Genome Sequence of Kiloniella spongiae MEBiC09566, isolated from a marine sponge.</title>
        <authorList>
            <person name="Shao Z."/>
            <person name="Wang L."/>
            <person name="Li X."/>
        </authorList>
    </citation>
    <scope>NUCLEOTIDE SEQUENCE [LARGE SCALE GENOMIC DNA]</scope>
    <source>
        <strain evidence="3 4">MEBiC09566</strain>
    </source>
</reference>